<dbReference type="KEGG" id="dfs:HGD76_17270"/>
<proteinExistence type="predicted"/>
<dbReference type="Proteomes" id="UP000502433">
    <property type="component" value="Chromosome"/>
</dbReference>
<evidence type="ECO:0000313" key="2">
    <source>
        <dbReference type="Proteomes" id="UP000502433"/>
    </source>
</evidence>
<dbReference type="AlphaFoldDB" id="A0A6H2C3C7"/>
<accession>A0A6H2C3C7</accession>
<evidence type="ECO:0008006" key="3">
    <source>
        <dbReference type="Google" id="ProtNLM"/>
    </source>
</evidence>
<organism evidence="1 2">
    <name type="scientific">Dolichospermum flos-aquae CCAP 1403/13F</name>
    <dbReference type="NCBI Taxonomy" id="315271"/>
    <lineage>
        <taxon>Bacteria</taxon>
        <taxon>Bacillati</taxon>
        <taxon>Cyanobacteriota</taxon>
        <taxon>Cyanophyceae</taxon>
        <taxon>Nostocales</taxon>
        <taxon>Aphanizomenonaceae</taxon>
        <taxon>Dolichospermum</taxon>
    </lineage>
</organism>
<sequence length="156" mass="17742">MTVKSSSSLPKSVFLDTNIYILGSLDLDSDESKILSLLVSDKNSDEQTRVIFSQELIDQILRVGKRLQNKDWSSGLLTRLWQQLKVDFIFVEDQDIQAIADAGIIPREDAGVYLTAKQGKAKCFVSRNYKLIRALVEQTEEFECFTPSEFLQKYAP</sequence>
<dbReference type="RefSeq" id="WP_168696512.1">
    <property type="nucleotide sequence ID" value="NZ_CP051206.1"/>
</dbReference>
<evidence type="ECO:0000313" key="1">
    <source>
        <dbReference type="EMBL" id="QJB45658.1"/>
    </source>
</evidence>
<name>A0A6H2C3C7_DOLFA</name>
<dbReference type="EMBL" id="CP051206">
    <property type="protein sequence ID" value="QJB45658.1"/>
    <property type="molecule type" value="Genomic_DNA"/>
</dbReference>
<protein>
    <recommendedName>
        <fullName evidence="3">PIN domain-containing protein</fullName>
    </recommendedName>
</protein>
<reference evidence="1 2" key="1">
    <citation type="submission" date="2020-04" db="EMBL/GenBank/DDBJ databases">
        <title>Genome-Wide Identification of 5-Methylcytosine Sites in Bacterial Genomes By High-Throughput Sequencing of MspJI Restriction Fragments.</title>
        <authorList>
            <person name="Wu V."/>
        </authorList>
    </citation>
    <scope>NUCLEOTIDE SEQUENCE [LARGE SCALE GENOMIC DNA]</scope>
    <source>
        <strain evidence="1 2">CCAP 1403/13f</strain>
    </source>
</reference>
<gene>
    <name evidence="1" type="ORF">HGD76_17270</name>
</gene>
<reference evidence="1 2" key="2">
    <citation type="submission" date="2020-04" db="EMBL/GenBank/DDBJ databases">
        <authorList>
            <person name="Fomenkov A."/>
            <person name="Anton B.P."/>
            <person name="Roberts R.J."/>
        </authorList>
    </citation>
    <scope>NUCLEOTIDE SEQUENCE [LARGE SCALE GENOMIC DNA]</scope>
    <source>
        <strain evidence="1 2">CCAP 1403/13f</strain>
    </source>
</reference>